<proteinExistence type="predicted"/>
<protein>
    <submittedName>
        <fullName evidence="1">Guanine nucleotide-binding subunit beta</fullName>
    </submittedName>
</protein>
<organism evidence="1 2">
    <name type="scientific">Clavispora lusitaniae</name>
    <name type="common">Candida lusitaniae</name>
    <dbReference type="NCBI Taxonomy" id="36911"/>
    <lineage>
        <taxon>Eukaryota</taxon>
        <taxon>Fungi</taxon>
        <taxon>Dikarya</taxon>
        <taxon>Ascomycota</taxon>
        <taxon>Saccharomycotina</taxon>
        <taxon>Pichiomycetes</taxon>
        <taxon>Metschnikowiaceae</taxon>
        <taxon>Clavispora</taxon>
    </lineage>
</organism>
<gene>
    <name evidence="1" type="ORF">EJF14_11122</name>
</gene>
<accession>A0ACD0WEM9</accession>
<name>A0ACD0WEM9_CLALS</name>
<reference evidence="2" key="1">
    <citation type="journal article" date="2019" name="MBio">
        <title>Comparative genomics for the elucidation of multidrug resistance (MDR) in Candida lusitaniae.</title>
        <authorList>
            <person name="Kannan A."/>
            <person name="Asner S.A."/>
            <person name="Trachsel E."/>
            <person name="Kelly S."/>
            <person name="Parker J."/>
            <person name="Sanglard D."/>
        </authorList>
    </citation>
    <scope>NUCLEOTIDE SEQUENCE [LARGE SCALE GENOMIC DNA]</scope>
    <source>
        <strain evidence="2">P1</strain>
    </source>
</reference>
<keyword evidence="2" id="KW-1185">Reference proteome</keyword>
<evidence type="ECO:0000313" key="2">
    <source>
        <dbReference type="Proteomes" id="UP000326582"/>
    </source>
</evidence>
<evidence type="ECO:0000313" key="1">
    <source>
        <dbReference type="EMBL" id="QFZ25998.1"/>
    </source>
</evidence>
<sequence>MVEKFDNLSVELNKARQTAQILYGEVQSTNAGIKDATLKEIGAKIASIPPQKYLRQYGTLRGHRDKISGIKWCQDSTKLLSACQDGFMIIWDTVTGLKLQAIPLQNSWVLSCSYSYSGNFVASAGLDNRCTVYRVNNFQNERGASYADSVELSERRGGRKTPRAHTAYVSACEFLNDNEVLTGSGDMTIALWDFAKDIKVRDFLDHMGDVLSLSVPRSGSLTPQTFFSSGADGYVKVWDTRTQGPQYSYCISKSDVECVTPLSQGYSFVAGCDSGICKLFDLRADCQLEEYSLKEHFDRPCKSFESPSSAESLWSRFDSPGVVSLDVSHSGRIMYACYADYGCIAWDLIKCEIIESIGIGGGSHTGRISQVAVSPDGQGLATASWDSTIKVWST</sequence>
<dbReference type="EMBL" id="CP038484">
    <property type="protein sequence ID" value="QFZ25998.1"/>
    <property type="molecule type" value="Genomic_DNA"/>
</dbReference>
<dbReference type="Proteomes" id="UP000326582">
    <property type="component" value="Chromosome 1"/>
</dbReference>